<keyword evidence="2" id="KW-0813">Transport</keyword>
<dbReference type="GO" id="GO:0009279">
    <property type="term" value="C:cell outer membrane"/>
    <property type="evidence" value="ECO:0007669"/>
    <property type="project" value="UniProtKB-SubCell"/>
</dbReference>
<accession>A0A3S2VE97</accession>
<evidence type="ECO:0000313" key="11">
    <source>
        <dbReference type="Proteomes" id="UP000288587"/>
    </source>
</evidence>
<keyword evidence="10" id="KW-0675">Receptor</keyword>
<gene>
    <name evidence="10" type="ORF">EOD73_11545</name>
</gene>
<dbReference type="InterPro" id="IPR039426">
    <property type="entry name" value="TonB-dep_rcpt-like"/>
</dbReference>
<protein>
    <submittedName>
        <fullName evidence="10">TonB-dependent receptor</fullName>
    </submittedName>
</protein>
<proteinExistence type="predicted"/>
<reference evidence="10 11" key="1">
    <citation type="submission" date="2019-01" db="EMBL/GenBank/DDBJ databases">
        <authorList>
            <person name="Chen W.-M."/>
        </authorList>
    </citation>
    <scope>NUCLEOTIDE SEQUENCE [LARGE SCALE GENOMIC DNA]</scope>
    <source>
        <strain evidence="10 11">CCP-18</strain>
    </source>
</reference>
<sequence>MPTLPRPVPALPTVPRFAPLLLLIGPALAAAQGAAVSAADDAFGTSVGRESIGLYSASSVRGFSPTAAGNVRIEGLYFDQVWNLPQRLRGAQAIRVGLSAQGQAFPAPTGVVDVRLRRPGERASVDLAVGGDAWGGRYVELDGSRPLGAGWSVQGGVQATHTEYGNGTDANNTTAALALRWRPDTHTDATVFWARTDTTHDQIGPLLQPGYAGLPPFSPPRQFQGPSWAAYQGVGLNRGLLLRHALDPAWTLRLGLFHSEFDDRASFANLMLDLQPDGTGLRRVIKDPPSKVASDSGELRLTRHWADGDWQHRLSLQASGRSRTRLVGGSQSLDYGRMAIYAPFEPSQPSWAFGERTHDRVLQRSGGLAYGLQWARQVEASVALQRSDYRKTVQSPSASGTPRAATASQPWLPMANGAWHLSPTLAVYAGFTQGLEESGVAPANASNRNQAMPALQTTQRDAGLRWQATPGLKLVAGVFDVRKPYYNLDAANLFTELGEVRHRGVELSLSGALSPEWQLVTGAVLMRPRVSGEAVRLGRVGERPVGQAERSGRLNLVWRPAALGGAAFDLGLAHTGPITATRDNRVNLPALTELDLGARWTFQLGPQALTARVLMTNALNHRSFELRGSGLYVERPGRLLQASLSAAL</sequence>
<dbReference type="AlphaFoldDB" id="A0A3S2VE97"/>
<feature type="signal peptide" evidence="8">
    <location>
        <begin position="1"/>
        <end position="29"/>
    </location>
</feature>
<evidence type="ECO:0000256" key="7">
    <source>
        <dbReference type="ARBA" id="ARBA00023237"/>
    </source>
</evidence>
<keyword evidence="11" id="KW-1185">Reference proteome</keyword>
<dbReference type="EMBL" id="SACM01000003">
    <property type="protein sequence ID" value="RVT84756.1"/>
    <property type="molecule type" value="Genomic_DNA"/>
</dbReference>
<dbReference type="Proteomes" id="UP000288587">
    <property type="component" value="Unassembled WGS sequence"/>
</dbReference>
<evidence type="ECO:0000256" key="6">
    <source>
        <dbReference type="ARBA" id="ARBA00023136"/>
    </source>
</evidence>
<dbReference type="OrthoDB" id="8732650at2"/>
<evidence type="ECO:0000256" key="4">
    <source>
        <dbReference type="ARBA" id="ARBA00022692"/>
    </source>
</evidence>
<dbReference type="PANTHER" id="PTHR32552:SF82">
    <property type="entry name" value="FCUA PROTEIN"/>
    <property type="match status" value="1"/>
</dbReference>
<feature type="domain" description="TonB-dependent receptor-like beta-barrel" evidence="9">
    <location>
        <begin position="189"/>
        <end position="611"/>
    </location>
</feature>
<keyword evidence="5" id="KW-0798">TonB box</keyword>
<evidence type="ECO:0000256" key="2">
    <source>
        <dbReference type="ARBA" id="ARBA00022448"/>
    </source>
</evidence>
<dbReference type="SUPFAM" id="SSF56935">
    <property type="entry name" value="Porins"/>
    <property type="match status" value="1"/>
</dbReference>
<keyword evidence="7" id="KW-0998">Cell outer membrane</keyword>
<evidence type="ECO:0000256" key="5">
    <source>
        <dbReference type="ARBA" id="ARBA00023077"/>
    </source>
</evidence>
<dbReference type="InterPro" id="IPR000531">
    <property type="entry name" value="Beta-barrel_TonB"/>
</dbReference>
<keyword evidence="3" id="KW-1134">Transmembrane beta strand</keyword>
<dbReference type="PANTHER" id="PTHR32552">
    <property type="entry name" value="FERRICHROME IRON RECEPTOR-RELATED"/>
    <property type="match status" value="1"/>
</dbReference>
<feature type="chain" id="PRO_5018635431" evidence="8">
    <location>
        <begin position="30"/>
        <end position="648"/>
    </location>
</feature>
<dbReference type="GO" id="GO:0015344">
    <property type="term" value="F:siderophore uptake transmembrane transporter activity"/>
    <property type="evidence" value="ECO:0007669"/>
    <property type="project" value="TreeGrafter"/>
</dbReference>
<evidence type="ECO:0000256" key="3">
    <source>
        <dbReference type="ARBA" id="ARBA00022452"/>
    </source>
</evidence>
<evidence type="ECO:0000313" key="10">
    <source>
        <dbReference type="EMBL" id="RVT84756.1"/>
    </source>
</evidence>
<keyword evidence="8" id="KW-0732">Signal</keyword>
<dbReference type="InterPro" id="IPR036942">
    <property type="entry name" value="Beta-barrel_TonB_sf"/>
</dbReference>
<dbReference type="Pfam" id="PF00593">
    <property type="entry name" value="TonB_dep_Rec_b-barrel"/>
    <property type="match status" value="1"/>
</dbReference>
<keyword evidence="4" id="KW-0812">Transmembrane</keyword>
<comment type="caution">
    <text evidence="10">The sequence shown here is derived from an EMBL/GenBank/DDBJ whole genome shotgun (WGS) entry which is preliminary data.</text>
</comment>
<evidence type="ECO:0000256" key="8">
    <source>
        <dbReference type="SAM" id="SignalP"/>
    </source>
</evidence>
<comment type="subcellular location">
    <subcellularLocation>
        <location evidence="1">Cell outer membrane</location>
        <topology evidence="1">Multi-pass membrane protein</topology>
    </subcellularLocation>
</comment>
<evidence type="ECO:0000259" key="9">
    <source>
        <dbReference type="Pfam" id="PF00593"/>
    </source>
</evidence>
<name>A0A3S2VE97_9BURK</name>
<keyword evidence="6" id="KW-0472">Membrane</keyword>
<evidence type="ECO:0000256" key="1">
    <source>
        <dbReference type="ARBA" id="ARBA00004571"/>
    </source>
</evidence>
<dbReference type="Gene3D" id="2.40.170.20">
    <property type="entry name" value="TonB-dependent receptor, beta-barrel domain"/>
    <property type="match status" value="1"/>
</dbReference>
<organism evidence="10 11">
    <name type="scientific">Inhella crocodyli</name>
    <dbReference type="NCBI Taxonomy" id="2499851"/>
    <lineage>
        <taxon>Bacteria</taxon>
        <taxon>Pseudomonadati</taxon>
        <taxon>Pseudomonadota</taxon>
        <taxon>Betaproteobacteria</taxon>
        <taxon>Burkholderiales</taxon>
        <taxon>Sphaerotilaceae</taxon>
        <taxon>Inhella</taxon>
    </lineage>
</organism>